<evidence type="ECO:0000313" key="2">
    <source>
        <dbReference type="Proteomes" id="UP000187203"/>
    </source>
</evidence>
<dbReference type="AlphaFoldDB" id="A0A1R3HAY4"/>
<organism evidence="1 2">
    <name type="scientific">Corchorus olitorius</name>
    <dbReference type="NCBI Taxonomy" id="93759"/>
    <lineage>
        <taxon>Eukaryota</taxon>
        <taxon>Viridiplantae</taxon>
        <taxon>Streptophyta</taxon>
        <taxon>Embryophyta</taxon>
        <taxon>Tracheophyta</taxon>
        <taxon>Spermatophyta</taxon>
        <taxon>Magnoliopsida</taxon>
        <taxon>eudicotyledons</taxon>
        <taxon>Gunneridae</taxon>
        <taxon>Pentapetalae</taxon>
        <taxon>rosids</taxon>
        <taxon>malvids</taxon>
        <taxon>Malvales</taxon>
        <taxon>Malvaceae</taxon>
        <taxon>Grewioideae</taxon>
        <taxon>Apeibeae</taxon>
        <taxon>Corchorus</taxon>
    </lineage>
</organism>
<comment type="caution">
    <text evidence="1">The sequence shown here is derived from an EMBL/GenBank/DDBJ whole genome shotgun (WGS) entry which is preliminary data.</text>
</comment>
<keyword evidence="2" id="KW-1185">Reference proteome</keyword>
<evidence type="ECO:0000313" key="1">
    <source>
        <dbReference type="EMBL" id="OMO67416.1"/>
    </source>
</evidence>
<dbReference type="Proteomes" id="UP000187203">
    <property type="component" value="Unassembled WGS sequence"/>
</dbReference>
<proteinExistence type="predicted"/>
<sequence length="154" mass="17269">MDEMEFIGLIEVVWTMYEMVISSELTCGVFRLHDKTRFYNRFGEGQVFSAAIEATPWLAIIHGKSIWTLGGNPAYSTATPWLAIIHGGIFGLLAAIQLIVQGEMANHYPLVLMESYGDHFDASFLLDSTLISHLHKDMWNHGISFIVDNMCTGL</sequence>
<reference evidence="2" key="1">
    <citation type="submission" date="2013-09" db="EMBL/GenBank/DDBJ databases">
        <title>Corchorus olitorius genome sequencing.</title>
        <authorList>
            <person name="Alam M."/>
            <person name="Haque M.S."/>
            <person name="Islam M.S."/>
            <person name="Emdad E.M."/>
            <person name="Islam M.M."/>
            <person name="Ahmed B."/>
            <person name="Halim A."/>
            <person name="Hossen Q.M.M."/>
            <person name="Hossain M.Z."/>
            <person name="Ahmed R."/>
            <person name="Khan M.M."/>
            <person name="Islam R."/>
            <person name="Rashid M.M."/>
            <person name="Khan S.A."/>
            <person name="Rahman M.S."/>
            <person name="Alam M."/>
            <person name="Yahiya A.S."/>
            <person name="Khan M.S."/>
            <person name="Azam M.S."/>
            <person name="Haque T."/>
            <person name="Lashkar M.Z.H."/>
            <person name="Akhand A.I."/>
            <person name="Morshed G."/>
            <person name="Roy S."/>
            <person name="Uddin K.S."/>
            <person name="Rabeya T."/>
            <person name="Hossain A.S."/>
            <person name="Chowdhury A."/>
            <person name="Snigdha A.R."/>
            <person name="Mortoza M.S."/>
            <person name="Matin S.A."/>
            <person name="Hoque S.M.E."/>
            <person name="Islam M.K."/>
            <person name="Roy D.K."/>
            <person name="Haider R."/>
            <person name="Moosa M.M."/>
            <person name="Elias S.M."/>
            <person name="Hasan A.M."/>
            <person name="Jahan S."/>
            <person name="Shafiuddin M."/>
            <person name="Mahmood N."/>
            <person name="Shommy N.S."/>
        </authorList>
    </citation>
    <scope>NUCLEOTIDE SEQUENCE [LARGE SCALE GENOMIC DNA]</scope>
    <source>
        <strain evidence="2">cv. O-4</strain>
    </source>
</reference>
<name>A0A1R3HAY4_9ROSI</name>
<protein>
    <submittedName>
        <fullName evidence="1">Uncharacterized protein</fullName>
    </submittedName>
</protein>
<accession>A0A1R3HAY4</accession>
<gene>
    <name evidence="1" type="ORF">COLO4_30168</name>
</gene>
<dbReference type="EMBL" id="AWUE01020614">
    <property type="protein sequence ID" value="OMO67416.1"/>
    <property type="molecule type" value="Genomic_DNA"/>
</dbReference>